<dbReference type="GO" id="GO:0032982">
    <property type="term" value="C:myosin filament"/>
    <property type="evidence" value="ECO:0007669"/>
    <property type="project" value="TreeGrafter"/>
</dbReference>
<reference evidence="3 4" key="1">
    <citation type="submission" date="2014-11" db="EMBL/GenBank/DDBJ databases">
        <authorList>
            <person name="Zhu J."/>
            <person name="Qi W."/>
            <person name="Song R."/>
        </authorList>
    </citation>
    <scope>NUCLEOTIDE SEQUENCE [LARGE SCALE GENOMIC DNA]</scope>
</reference>
<dbReference type="GO" id="GO:0051015">
    <property type="term" value="F:actin filament binding"/>
    <property type="evidence" value="ECO:0007669"/>
    <property type="project" value="TreeGrafter"/>
</dbReference>
<name>A0A0G4GSS4_VITBC</name>
<feature type="coiled-coil region" evidence="1">
    <location>
        <begin position="38"/>
        <end position="65"/>
    </location>
</feature>
<feature type="compositionally biased region" description="Basic and acidic residues" evidence="2">
    <location>
        <begin position="265"/>
        <end position="275"/>
    </location>
</feature>
<dbReference type="GO" id="GO:0016460">
    <property type="term" value="C:myosin II complex"/>
    <property type="evidence" value="ECO:0007669"/>
    <property type="project" value="TreeGrafter"/>
</dbReference>
<evidence type="ECO:0000313" key="3">
    <source>
        <dbReference type="EMBL" id="CEM33743.1"/>
    </source>
</evidence>
<evidence type="ECO:0000256" key="2">
    <source>
        <dbReference type="SAM" id="MobiDB-lite"/>
    </source>
</evidence>
<feature type="region of interest" description="Disordered" evidence="2">
    <location>
        <begin position="117"/>
        <end position="137"/>
    </location>
</feature>
<evidence type="ECO:0000256" key="1">
    <source>
        <dbReference type="SAM" id="Coils"/>
    </source>
</evidence>
<dbReference type="InParanoid" id="A0A0G4GSS4"/>
<gene>
    <name evidence="3" type="ORF">Vbra_18642</name>
</gene>
<protein>
    <submittedName>
        <fullName evidence="3">Uncharacterized protein</fullName>
    </submittedName>
</protein>
<feature type="compositionally biased region" description="Polar residues" evidence="2">
    <location>
        <begin position="759"/>
        <end position="787"/>
    </location>
</feature>
<dbReference type="PANTHER" id="PTHR45615:SF40">
    <property type="entry name" value="MYOSIN HEAVY CHAIN, NON-MUSCLE"/>
    <property type="match status" value="1"/>
</dbReference>
<dbReference type="PANTHER" id="PTHR45615">
    <property type="entry name" value="MYOSIN HEAVY CHAIN, NON-MUSCLE"/>
    <property type="match status" value="1"/>
</dbReference>
<organism evidence="3 4">
    <name type="scientific">Vitrella brassicaformis (strain CCMP3155)</name>
    <dbReference type="NCBI Taxonomy" id="1169540"/>
    <lineage>
        <taxon>Eukaryota</taxon>
        <taxon>Sar</taxon>
        <taxon>Alveolata</taxon>
        <taxon>Colpodellida</taxon>
        <taxon>Vitrellaceae</taxon>
        <taxon>Vitrella</taxon>
    </lineage>
</organism>
<dbReference type="AlphaFoldDB" id="A0A0G4GSS4"/>
<feature type="coiled-coil region" evidence="1">
    <location>
        <begin position="450"/>
        <end position="487"/>
    </location>
</feature>
<feature type="compositionally biased region" description="Basic and acidic residues" evidence="2">
    <location>
        <begin position="732"/>
        <end position="756"/>
    </location>
</feature>
<proteinExistence type="predicted"/>
<feature type="region of interest" description="Disordered" evidence="2">
    <location>
        <begin position="265"/>
        <end position="284"/>
    </location>
</feature>
<dbReference type="GO" id="GO:0005737">
    <property type="term" value="C:cytoplasm"/>
    <property type="evidence" value="ECO:0007669"/>
    <property type="project" value="TreeGrafter"/>
</dbReference>
<feature type="coiled-coil region" evidence="1">
    <location>
        <begin position="525"/>
        <end position="610"/>
    </location>
</feature>
<accession>A0A0G4GSS4</accession>
<dbReference type="Proteomes" id="UP000041254">
    <property type="component" value="Unassembled WGS sequence"/>
</dbReference>
<dbReference type="EMBL" id="CDMY01000791">
    <property type="protein sequence ID" value="CEM33743.1"/>
    <property type="molecule type" value="Genomic_DNA"/>
</dbReference>
<dbReference type="VEuPathDB" id="CryptoDB:Vbra_18642"/>
<keyword evidence="1" id="KW-0175">Coiled coil</keyword>
<feature type="coiled-coil region" evidence="1">
    <location>
        <begin position="350"/>
        <end position="425"/>
    </location>
</feature>
<keyword evidence="4" id="KW-1185">Reference proteome</keyword>
<dbReference type="STRING" id="1169540.A0A0G4GSS4"/>
<sequence length="787" mass="87869">MKLFSTSSSSKKDKKTVTIKDDMSVVSEPVNYSEVGDLRQAKDLVAQLQIENQALQEELDDQRETSARNKTLLEEQVKLVGSLNKEMEHLHKASTRSVEHESELEMLRAESQHLKRLLQENEDSEKQRREELNSITRERDNLKAALSAGPEGNSAAEVAHLREMVSDLEEQLAQGTAQDKALEGELERERGKVKELQLALAASTAAAHAATTDSGDAEEIAKLRDQVKKLEDQLAYELNEDPRRGDISSLQDQVADLEEQLKQLQDENETLRRNDTGAAPEPGAIRELQREIEELRQANSDKSARIEELSAQLQTTKLHGMGGGSDPSQPDSKEAFRWQRKLDEKDQLHQQEMRKVVQSYEEQLRTLREQQGTQPLPNAHGPADTDTASEVQRLRGEVAEKDRTIEELTDQMLNLTEELQMVRVEGGSSPGGEMEGEVAGEMNQAHDEMKHKLEEAVTEKNRAIKMHEAAVAEKERLERVVATLQASEAATNKSLRDMGKVSTNFDWGSDVERLNREINVRTQTIRQLSVKNAQLESAIAQLSKGARTPMLNGDDRDKQKLEAQVIQAKGELKSVKDELEYYKTEARKAHNALKEQSERSQATLAKVKSEIDGYAKLLAASTSTVDRLQMALSDSKHKHSEDVKRLQADLHSLVKYRSNLVELTNTFYAGNLQHAEDTPIHADQEALENAVNQLMATGVRKQAPAAVHRSAPPPPQAAEEWSPSAPSGWDGMRIDVGLHHRPYAKREDDSPSREVRFGAQTTGTQEWGSPSAESQSRGQGSNEGDVR</sequence>
<feature type="region of interest" description="Disordered" evidence="2">
    <location>
        <begin position="699"/>
        <end position="787"/>
    </location>
</feature>
<evidence type="ECO:0000313" key="4">
    <source>
        <dbReference type="Proteomes" id="UP000041254"/>
    </source>
</evidence>
<dbReference type="GO" id="GO:0000146">
    <property type="term" value="F:microfilament motor activity"/>
    <property type="evidence" value="ECO:0007669"/>
    <property type="project" value="TreeGrafter"/>
</dbReference>